<dbReference type="EMBL" id="BTSY01000007">
    <property type="protein sequence ID" value="GMT36576.1"/>
    <property type="molecule type" value="Genomic_DNA"/>
</dbReference>
<feature type="compositionally biased region" description="Polar residues" evidence="1">
    <location>
        <begin position="172"/>
        <end position="205"/>
    </location>
</feature>
<evidence type="ECO:0000313" key="2">
    <source>
        <dbReference type="EMBL" id="GMT36576.1"/>
    </source>
</evidence>
<sequence>IRIPIASNRTAMEQWKANVRYMENFLDKTRLMASEVPTAGVLAEMAAVMTTIVKYAVTFRMMKVELSNFKTAVAALEARDDIHQDGIYKSLLYEFAEVFKIAMESIKVSKRPWPEETPAAYDLLFIPRASRDLSSGDERPSISTNENDNIPSTSCAQNDDGPAISNNEKEQANVSSAALDQVTSSTSGSQNDEVNDRATSSQEISQAKPVAIDASTVAESIVARKKRKVAFAVGASHLSNDRQDGQDVKPLLLKLKSCAEYNTRAVELLQRTRKYRVKFMKDYGSRRSFASLPPISLNPESMIEDFLATIPGSRRMPSSWSDDVPRIASKLMRNVEIKRMDPSAGPSEVRALFTLAAMLEFLRG</sequence>
<feature type="non-terminal residue" evidence="2">
    <location>
        <position position="364"/>
    </location>
</feature>
<dbReference type="Proteomes" id="UP001432322">
    <property type="component" value="Unassembled WGS sequence"/>
</dbReference>
<proteinExistence type="predicted"/>
<name>A0AAV5WZI3_9BILA</name>
<feature type="region of interest" description="Disordered" evidence="1">
    <location>
        <begin position="133"/>
        <end position="206"/>
    </location>
</feature>
<feature type="non-terminal residue" evidence="2">
    <location>
        <position position="1"/>
    </location>
</feature>
<keyword evidence="3" id="KW-1185">Reference proteome</keyword>
<accession>A0AAV5WZI3</accession>
<gene>
    <name evidence="2" type="ORF">PFISCL1PPCAC_27873</name>
</gene>
<organism evidence="2 3">
    <name type="scientific">Pristionchus fissidentatus</name>
    <dbReference type="NCBI Taxonomy" id="1538716"/>
    <lineage>
        <taxon>Eukaryota</taxon>
        <taxon>Metazoa</taxon>
        <taxon>Ecdysozoa</taxon>
        <taxon>Nematoda</taxon>
        <taxon>Chromadorea</taxon>
        <taxon>Rhabditida</taxon>
        <taxon>Rhabditina</taxon>
        <taxon>Diplogasteromorpha</taxon>
        <taxon>Diplogasteroidea</taxon>
        <taxon>Neodiplogasteridae</taxon>
        <taxon>Pristionchus</taxon>
    </lineage>
</organism>
<dbReference type="AlphaFoldDB" id="A0AAV5WZI3"/>
<evidence type="ECO:0000256" key="1">
    <source>
        <dbReference type="SAM" id="MobiDB-lite"/>
    </source>
</evidence>
<reference evidence="2" key="1">
    <citation type="submission" date="2023-10" db="EMBL/GenBank/DDBJ databases">
        <title>Genome assembly of Pristionchus species.</title>
        <authorList>
            <person name="Yoshida K."/>
            <person name="Sommer R.J."/>
        </authorList>
    </citation>
    <scope>NUCLEOTIDE SEQUENCE</scope>
    <source>
        <strain evidence="2">RS5133</strain>
    </source>
</reference>
<protein>
    <submittedName>
        <fullName evidence="2">Uncharacterized protein</fullName>
    </submittedName>
</protein>
<evidence type="ECO:0000313" key="3">
    <source>
        <dbReference type="Proteomes" id="UP001432322"/>
    </source>
</evidence>
<feature type="compositionally biased region" description="Polar residues" evidence="1">
    <location>
        <begin position="141"/>
        <end position="157"/>
    </location>
</feature>
<comment type="caution">
    <text evidence="2">The sequence shown here is derived from an EMBL/GenBank/DDBJ whole genome shotgun (WGS) entry which is preliminary data.</text>
</comment>